<sequence>MTSKWYSNIVDVIDDATIVFDTSALLNVYRYSLVNSKRILNHIQKYEDNLWIPAQVKKEFNNNQENVRSVNLYKNLDKKLSKHVETKRDELLVQLSEYEKKRFSGFTELKRKLEAKFSEMDTIVKGYKTEISEETGVYKDFIEEVDSFLSSLMNSEKVGEELNFIELLEVLKEGELRYKYKLPPGYEDATKDGIDKFGDLIFWKQILNKSSNIENKYIILVTSDVKPDWFQKNNKNEVMNPREELLSEFNQLHTEKQIIIIPFEDFIEEISDFSDNSDRDLLLELRTNNLIKRLPQDLFEKMVEKKLKSVDVNEIFKKTLKKANGYERKYIQTLSDISHPVIETISVNNNGIRVDENEVIYSLKVTAECEYPTASYNSSVISYGGIYTELTLSVELKRKLEDNELTFIKNFKENTPDVVTITHFILDKEHYIWGSDDDQFVKDEDDVIETDVYTTCPDCGRGINNNNDAGNGFCIHCPQ</sequence>
<dbReference type="Pfam" id="PF18476">
    <property type="entry name" value="PIN_8"/>
    <property type="match status" value="1"/>
</dbReference>
<dbReference type="OrthoDB" id="9182727at2"/>
<dbReference type="Proteomes" id="UP000315711">
    <property type="component" value="Unassembled WGS sequence"/>
</dbReference>
<dbReference type="InterPro" id="IPR041578">
    <property type="entry name" value="PIN_8"/>
</dbReference>
<dbReference type="AlphaFoldDB" id="A0A562QSB4"/>
<name>A0A562QSB4_9BACI</name>
<reference evidence="2 3" key="1">
    <citation type="journal article" date="2015" name="Stand. Genomic Sci.">
        <title>Genomic Encyclopedia of Bacterial and Archaeal Type Strains, Phase III: the genomes of soil and plant-associated and newly described type strains.</title>
        <authorList>
            <person name="Whitman W.B."/>
            <person name="Woyke T."/>
            <person name="Klenk H.P."/>
            <person name="Zhou Y."/>
            <person name="Lilburn T.G."/>
            <person name="Beck B.J."/>
            <person name="De Vos P."/>
            <person name="Vandamme P."/>
            <person name="Eisen J.A."/>
            <person name="Garrity G."/>
            <person name="Hugenholtz P."/>
            <person name="Kyrpides N.C."/>
        </authorList>
    </citation>
    <scope>NUCLEOTIDE SEQUENCE [LARGE SCALE GENOMIC DNA]</scope>
    <source>
        <strain evidence="2 3">CGMCC 1.10116</strain>
    </source>
</reference>
<evidence type="ECO:0000313" key="3">
    <source>
        <dbReference type="Proteomes" id="UP000315711"/>
    </source>
</evidence>
<proteinExistence type="predicted"/>
<evidence type="ECO:0000259" key="1">
    <source>
        <dbReference type="Pfam" id="PF18476"/>
    </source>
</evidence>
<feature type="domain" description="PIN like" evidence="1">
    <location>
        <begin position="18"/>
        <end position="245"/>
    </location>
</feature>
<dbReference type="RefSeq" id="WP_144448494.1">
    <property type="nucleotide sequence ID" value="NZ_VLKZ01000001.1"/>
</dbReference>
<gene>
    <name evidence="2" type="ORF">IQ10_00071</name>
</gene>
<keyword evidence="3" id="KW-1185">Reference proteome</keyword>
<organism evidence="2 3">
    <name type="scientific">Halalkalibacter nanhaiisediminis</name>
    <dbReference type="NCBI Taxonomy" id="688079"/>
    <lineage>
        <taxon>Bacteria</taxon>
        <taxon>Bacillati</taxon>
        <taxon>Bacillota</taxon>
        <taxon>Bacilli</taxon>
        <taxon>Bacillales</taxon>
        <taxon>Bacillaceae</taxon>
        <taxon>Halalkalibacter</taxon>
    </lineage>
</organism>
<comment type="caution">
    <text evidence="2">The sequence shown here is derived from an EMBL/GenBank/DDBJ whole genome shotgun (WGS) entry which is preliminary data.</text>
</comment>
<dbReference type="EMBL" id="VLKZ01000001">
    <property type="protein sequence ID" value="TWI59651.1"/>
    <property type="molecule type" value="Genomic_DNA"/>
</dbReference>
<evidence type="ECO:0000313" key="2">
    <source>
        <dbReference type="EMBL" id="TWI59651.1"/>
    </source>
</evidence>
<accession>A0A562QSB4</accession>
<protein>
    <recommendedName>
        <fullName evidence="1">PIN like domain-containing protein</fullName>
    </recommendedName>
</protein>